<evidence type="ECO:0000313" key="3">
    <source>
        <dbReference type="Proteomes" id="UP000023703"/>
    </source>
</evidence>
<reference evidence="2 3" key="1">
    <citation type="journal article" date="2015" name="Int. J. Syst. Evol. Microbiol.">
        <title>Revisiting Corynebacterium glyciniphilum (ex Kubota et al., 1972) sp. nov., nom. rev., isolated from putrefied banana.</title>
        <authorList>
            <person name="Al-Dilaimi A."/>
            <person name="Bednarz H."/>
            <person name="Lomker A."/>
            <person name="Niehaus K."/>
            <person name="Kalinowski J."/>
            <person name="Ruckert C."/>
        </authorList>
    </citation>
    <scope>NUCLEOTIDE SEQUENCE [LARGE SCALE GENOMIC DNA]</scope>
    <source>
        <strain evidence="2">AJ 3170</strain>
    </source>
</reference>
<evidence type="ECO:0000313" key="2">
    <source>
        <dbReference type="EMBL" id="AHW65158.1"/>
    </source>
</evidence>
<dbReference type="InterPro" id="IPR000182">
    <property type="entry name" value="GNAT_dom"/>
</dbReference>
<dbReference type="AlphaFoldDB" id="X5DPM5"/>
<dbReference type="HOGENOM" id="CLU_013985_3_4_11"/>
<dbReference type="RefSeq" id="WP_038550158.1">
    <property type="nucleotide sequence ID" value="NZ_CP006842.1"/>
</dbReference>
<dbReference type="PANTHER" id="PTHR43441">
    <property type="entry name" value="RIBOSOMAL-PROTEIN-SERINE ACETYLTRANSFERASE"/>
    <property type="match status" value="1"/>
</dbReference>
<feature type="domain" description="N-acetyltransferase" evidence="1">
    <location>
        <begin position="38"/>
        <end position="189"/>
    </location>
</feature>
<dbReference type="GO" id="GO:1990189">
    <property type="term" value="F:protein N-terminal-serine acetyltransferase activity"/>
    <property type="evidence" value="ECO:0007669"/>
    <property type="project" value="TreeGrafter"/>
</dbReference>
<dbReference type="eggNOG" id="COG1670">
    <property type="taxonomic scope" value="Bacteria"/>
</dbReference>
<dbReference type="GO" id="GO:0008999">
    <property type="term" value="F:protein-N-terminal-alanine acetyltransferase activity"/>
    <property type="evidence" value="ECO:0007669"/>
    <property type="project" value="TreeGrafter"/>
</dbReference>
<dbReference type="GO" id="GO:0005737">
    <property type="term" value="C:cytoplasm"/>
    <property type="evidence" value="ECO:0007669"/>
    <property type="project" value="TreeGrafter"/>
</dbReference>
<proteinExistence type="predicted"/>
<dbReference type="KEGG" id="cgy:CGLY_13590"/>
<dbReference type="EMBL" id="CP006842">
    <property type="protein sequence ID" value="AHW65158.1"/>
    <property type="molecule type" value="Genomic_DNA"/>
</dbReference>
<dbReference type="SUPFAM" id="SSF55729">
    <property type="entry name" value="Acyl-CoA N-acyltransferases (Nat)"/>
    <property type="match status" value="1"/>
</dbReference>
<evidence type="ECO:0000259" key="1">
    <source>
        <dbReference type="PROSITE" id="PS51186"/>
    </source>
</evidence>
<protein>
    <recommendedName>
        <fullName evidence="1">N-acetyltransferase domain-containing protein</fullName>
    </recommendedName>
</protein>
<dbReference type="OrthoDB" id="9795188at2"/>
<dbReference type="InterPro" id="IPR051908">
    <property type="entry name" value="Ribosomal_N-acetyltransferase"/>
</dbReference>
<dbReference type="PROSITE" id="PS51186">
    <property type="entry name" value="GNAT"/>
    <property type="match status" value="1"/>
</dbReference>
<dbReference type="Gene3D" id="3.40.630.30">
    <property type="match status" value="1"/>
</dbReference>
<dbReference type="STRING" id="1404245.CGLY_13590"/>
<name>X5DPM5_9CORY</name>
<accession>X5DPM5</accession>
<dbReference type="InterPro" id="IPR016181">
    <property type="entry name" value="Acyl_CoA_acyltransferase"/>
</dbReference>
<keyword evidence="3" id="KW-1185">Reference proteome</keyword>
<organism evidence="2 3">
    <name type="scientific">Corynebacterium glyciniphilum AJ 3170</name>
    <dbReference type="NCBI Taxonomy" id="1404245"/>
    <lineage>
        <taxon>Bacteria</taxon>
        <taxon>Bacillati</taxon>
        <taxon>Actinomycetota</taxon>
        <taxon>Actinomycetes</taxon>
        <taxon>Mycobacteriales</taxon>
        <taxon>Corynebacteriaceae</taxon>
        <taxon>Corynebacterium</taxon>
    </lineage>
</organism>
<dbReference type="Proteomes" id="UP000023703">
    <property type="component" value="Chromosome"/>
</dbReference>
<gene>
    <name evidence="2" type="ORF">CGLY_13590</name>
</gene>
<dbReference type="PANTHER" id="PTHR43441:SF10">
    <property type="entry name" value="ACETYLTRANSFERASE"/>
    <property type="match status" value="1"/>
</dbReference>
<sequence>MVDPAAPLSWPLPSADIVGEFGDGTLRLRAPVNSDLPGLVTSSRHADSQRFTHLEKSYSRGDAEAFLRTMARSPVAMLWIVDDPDSPGQFGGTLEVRLVSREARCVELGYTTAPHLRGRGLMTAVARMVTEFLFDYRVHRVQIKANPENAASCAVAVNAGFAHEGTARDAEMLRGRFNDLDTFARLSTDE</sequence>
<dbReference type="Pfam" id="PF13302">
    <property type="entry name" value="Acetyltransf_3"/>
    <property type="match status" value="1"/>
</dbReference>